<comment type="caution">
    <text evidence="2">The sequence shown here is derived from an EMBL/GenBank/DDBJ whole genome shotgun (WGS) entry which is preliminary data.</text>
</comment>
<name>A0AA47P9X8_MERPO</name>
<keyword evidence="3" id="KW-1185">Reference proteome</keyword>
<sequence length="206" mass="23235">MEHDFEMNNYQVVVEEVIRTGTSDNNYKTIGCGDITLDKYSTTKVTLSGEVSFKDIKQRAKIRSLSMIFSGETQDVTLRSFLEVTYDKVRYVQASSEPIGGGFTSLTMIMCLMILQIKDMSFPRAQMGCFKRKTMEYYQEHYGEEEGEEEKEGEGDEGSSPCFLPCRRTIHFSRVPTAESTLPTETILVAVESPGEATWQRTAPPG</sequence>
<gene>
    <name evidence="2" type="ORF">N1851_005821</name>
</gene>
<evidence type="ECO:0000313" key="2">
    <source>
        <dbReference type="EMBL" id="KAK0152658.1"/>
    </source>
</evidence>
<dbReference type="Gene3D" id="2.60.40.1530">
    <property type="entry name" value="ntegrin, alpha v. Chain A, domain 4"/>
    <property type="match status" value="1"/>
</dbReference>
<protein>
    <submittedName>
        <fullName evidence="2">Uncharacterized protein</fullName>
    </submittedName>
</protein>
<proteinExistence type="predicted"/>
<evidence type="ECO:0000313" key="3">
    <source>
        <dbReference type="Proteomes" id="UP001174136"/>
    </source>
</evidence>
<feature type="region of interest" description="Disordered" evidence="1">
    <location>
        <begin position="141"/>
        <end position="160"/>
    </location>
</feature>
<dbReference type="EMBL" id="JAOPHQ010000925">
    <property type="protein sequence ID" value="KAK0152658.1"/>
    <property type="molecule type" value="Genomic_DNA"/>
</dbReference>
<organism evidence="2 3">
    <name type="scientific">Merluccius polli</name>
    <name type="common">Benguela hake</name>
    <name type="synonym">Merluccius cadenati</name>
    <dbReference type="NCBI Taxonomy" id="89951"/>
    <lineage>
        <taxon>Eukaryota</taxon>
        <taxon>Metazoa</taxon>
        <taxon>Chordata</taxon>
        <taxon>Craniata</taxon>
        <taxon>Vertebrata</taxon>
        <taxon>Euteleostomi</taxon>
        <taxon>Actinopterygii</taxon>
        <taxon>Neopterygii</taxon>
        <taxon>Teleostei</taxon>
        <taxon>Neoteleostei</taxon>
        <taxon>Acanthomorphata</taxon>
        <taxon>Zeiogadaria</taxon>
        <taxon>Gadariae</taxon>
        <taxon>Gadiformes</taxon>
        <taxon>Gadoidei</taxon>
        <taxon>Merlucciidae</taxon>
        <taxon>Merluccius</taxon>
    </lineage>
</organism>
<feature type="compositionally biased region" description="Acidic residues" evidence="1">
    <location>
        <begin position="145"/>
        <end position="157"/>
    </location>
</feature>
<evidence type="ECO:0000256" key="1">
    <source>
        <dbReference type="SAM" id="MobiDB-lite"/>
    </source>
</evidence>
<accession>A0AA47P9X8</accession>
<reference evidence="2" key="1">
    <citation type="journal article" date="2023" name="Front. Mar. Sci.">
        <title>A new Merluccius polli reference genome to investigate the effects of global change in West African waters.</title>
        <authorList>
            <person name="Mateo J.L."/>
            <person name="Blanco-Fernandez C."/>
            <person name="Garcia-Vazquez E."/>
            <person name="Machado-Schiaffino G."/>
        </authorList>
    </citation>
    <scope>NUCLEOTIDE SEQUENCE</scope>
    <source>
        <strain evidence="2">C29</strain>
        <tissue evidence="2">Fin</tissue>
    </source>
</reference>
<dbReference type="AlphaFoldDB" id="A0AA47P9X8"/>
<dbReference type="Proteomes" id="UP001174136">
    <property type="component" value="Unassembled WGS sequence"/>
</dbReference>